<dbReference type="InterPro" id="IPR011051">
    <property type="entry name" value="RmlC_Cupin_sf"/>
</dbReference>
<gene>
    <name evidence="2" type="ORF">RJ53_07615</name>
</gene>
<dbReference type="PANTHER" id="PTHR36114:SF1">
    <property type="entry name" value="16.7 KDA PROTEIN IN WHIE LOCUS"/>
    <property type="match status" value="1"/>
</dbReference>
<dbReference type="AlphaFoldDB" id="A0A8J7W8D3"/>
<dbReference type="InterPro" id="IPR013096">
    <property type="entry name" value="Cupin_2"/>
</dbReference>
<organism evidence="2 3">
    <name type="scientific">Methanocalculus chunghsingensis</name>
    <dbReference type="NCBI Taxonomy" id="156457"/>
    <lineage>
        <taxon>Archaea</taxon>
        <taxon>Methanobacteriati</taxon>
        <taxon>Methanobacteriota</taxon>
        <taxon>Stenosarchaea group</taxon>
        <taxon>Methanomicrobia</taxon>
        <taxon>Methanomicrobiales</taxon>
        <taxon>Methanocalculaceae</taxon>
        <taxon>Methanocalculus</taxon>
    </lineage>
</organism>
<dbReference type="EMBL" id="JWHL01000012">
    <property type="protein sequence ID" value="MBR1369368.1"/>
    <property type="molecule type" value="Genomic_DNA"/>
</dbReference>
<dbReference type="OrthoDB" id="106220at2157"/>
<dbReference type="PROSITE" id="PS51257">
    <property type="entry name" value="PROKAR_LIPOPROTEIN"/>
    <property type="match status" value="1"/>
</dbReference>
<feature type="domain" description="Cupin type-2" evidence="1">
    <location>
        <begin position="222"/>
        <end position="276"/>
    </location>
</feature>
<sequence>MHKCILILIIPLLLSAGCLTAAPPEEEGGAEILVIEPRNPFPIFEGQGLYSHLITIDTPIPPMSYNLGQVTISPGNATDPHRLLGTSELVYVIDGIAGIHCDETIVTAEKGELILLPEGVLQSILSVGETDLRYLSANQPHYRDAIDIRGDDLASYEMMTSQTPIVIANPEEGIEWDYETGTMIYTLINPVLMPELEIPIDYSVAYAELLPSGKIINNRLTGAADLIYVIHGEVDFITPEGAEITVRAGDAAYFPPGQAKEIRNSGDTPASLLSIVDPAWQPEFFETG</sequence>
<dbReference type="InterPro" id="IPR052044">
    <property type="entry name" value="PKS_Associated_Protein"/>
</dbReference>
<dbReference type="RefSeq" id="WP_211531071.1">
    <property type="nucleotide sequence ID" value="NZ_JWHL01000012.1"/>
</dbReference>
<dbReference type="PANTHER" id="PTHR36114">
    <property type="entry name" value="16.7 KDA PROTEIN IN WHIE LOCUS"/>
    <property type="match status" value="1"/>
</dbReference>
<proteinExistence type="predicted"/>
<evidence type="ECO:0000313" key="2">
    <source>
        <dbReference type="EMBL" id="MBR1369368.1"/>
    </source>
</evidence>
<evidence type="ECO:0000259" key="1">
    <source>
        <dbReference type="Pfam" id="PF07883"/>
    </source>
</evidence>
<accession>A0A8J7W8D3</accession>
<dbReference type="Gene3D" id="2.60.120.10">
    <property type="entry name" value="Jelly Rolls"/>
    <property type="match status" value="2"/>
</dbReference>
<name>A0A8J7W8D3_9EURY</name>
<keyword evidence="3" id="KW-1185">Reference proteome</keyword>
<evidence type="ECO:0000313" key="3">
    <source>
        <dbReference type="Proteomes" id="UP000730161"/>
    </source>
</evidence>
<protein>
    <recommendedName>
        <fullName evidence="1">Cupin type-2 domain-containing protein</fullName>
    </recommendedName>
</protein>
<dbReference type="Pfam" id="PF07883">
    <property type="entry name" value="Cupin_2"/>
    <property type="match status" value="1"/>
</dbReference>
<comment type="caution">
    <text evidence="2">The sequence shown here is derived from an EMBL/GenBank/DDBJ whole genome shotgun (WGS) entry which is preliminary data.</text>
</comment>
<dbReference type="Proteomes" id="UP000730161">
    <property type="component" value="Unassembled WGS sequence"/>
</dbReference>
<dbReference type="SUPFAM" id="SSF51182">
    <property type="entry name" value="RmlC-like cupins"/>
    <property type="match status" value="1"/>
</dbReference>
<reference evidence="2" key="1">
    <citation type="submission" date="2014-12" db="EMBL/GenBank/DDBJ databases">
        <authorList>
            <person name="Huang H.-H."/>
            <person name="Chen S.-C."/>
            <person name="Lai M.-C."/>
        </authorList>
    </citation>
    <scope>NUCLEOTIDE SEQUENCE</scope>
    <source>
        <strain evidence="2">K1F9705b</strain>
    </source>
</reference>
<dbReference type="InterPro" id="IPR014710">
    <property type="entry name" value="RmlC-like_jellyroll"/>
</dbReference>